<comment type="caution">
    <text evidence="2">The sequence shown here is derived from an EMBL/GenBank/DDBJ whole genome shotgun (WGS) entry which is preliminary data.</text>
</comment>
<dbReference type="Pfam" id="PF00314">
    <property type="entry name" value="Thaumatin"/>
    <property type="match status" value="1"/>
</dbReference>
<dbReference type="InterPro" id="IPR001938">
    <property type="entry name" value="Thaumatin"/>
</dbReference>
<proteinExistence type="predicted"/>
<name>A0ABW6WBX4_9ACTN</name>
<protein>
    <submittedName>
        <fullName evidence="2">Thaumatin family protein</fullName>
    </submittedName>
</protein>
<gene>
    <name evidence="2" type="ORF">ACFY35_12145</name>
</gene>
<dbReference type="PANTHER" id="PTHR31048">
    <property type="entry name" value="OS03G0233200 PROTEIN"/>
    <property type="match status" value="1"/>
</dbReference>
<dbReference type="RefSeq" id="WP_157295620.1">
    <property type="nucleotide sequence ID" value="NZ_JBIAZU010000002.1"/>
</dbReference>
<sequence length="333" mass="34424">MAGSVRRRGPARGRFAATVVSGVLVTALVGCSGGADQGTSAGAAPIVSATATTPAVAAGDKSAAPSPRGSASSTGKPSASASHSPAVTPAATKPSHTSGRHTVLIVNATQQTIWVAVTQQKEHPIPRTKWKLAPGASTSVLLPTGWGGRIWARTGCHTDGSGRNVCQSGYCADSEACVQPDPAPTTLAEFALDAWSGLDFYDVSMVDGANLPMWINVFHTVTKDPLTSRGCSSAGCTRPIACPSAMRVTRAGTVVACKNPCAAFNTDATCCRGEWAGRENCVPSRWPVDYTQVFKKAEPFAYSYAFDDSATMSCKGGCDYRVTFGLTPPKGTT</sequence>
<dbReference type="SUPFAM" id="SSF49870">
    <property type="entry name" value="Osmotin, thaumatin-like protein"/>
    <property type="match status" value="1"/>
</dbReference>
<feature type="region of interest" description="Disordered" evidence="1">
    <location>
        <begin position="58"/>
        <end position="99"/>
    </location>
</feature>
<feature type="compositionally biased region" description="Low complexity" evidence="1">
    <location>
        <begin position="58"/>
        <end position="73"/>
    </location>
</feature>
<feature type="compositionally biased region" description="Polar residues" evidence="1">
    <location>
        <begin position="74"/>
        <end position="85"/>
    </location>
</feature>
<dbReference type="Gene3D" id="2.60.110.10">
    <property type="entry name" value="Thaumatin"/>
    <property type="match status" value="1"/>
</dbReference>
<evidence type="ECO:0000313" key="2">
    <source>
        <dbReference type="EMBL" id="MFF5290189.1"/>
    </source>
</evidence>
<dbReference type="SMART" id="SM00205">
    <property type="entry name" value="THN"/>
    <property type="match status" value="1"/>
</dbReference>
<dbReference type="PRINTS" id="PR00347">
    <property type="entry name" value="THAUMATIN"/>
</dbReference>
<dbReference type="PROSITE" id="PS51367">
    <property type="entry name" value="THAUMATIN_2"/>
    <property type="match status" value="1"/>
</dbReference>
<accession>A0ABW6WBX4</accession>
<organism evidence="2 3">
    <name type="scientific">Paractinoplanes globisporus</name>
    <dbReference type="NCBI Taxonomy" id="113565"/>
    <lineage>
        <taxon>Bacteria</taxon>
        <taxon>Bacillati</taxon>
        <taxon>Actinomycetota</taxon>
        <taxon>Actinomycetes</taxon>
        <taxon>Micromonosporales</taxon>
        <taxon>Micromonosporaceae</taxon>
        <taxon>Paractinoplanes</taxon>
    </lineage>
</organism>
<dbReference type="EMBL" id="JBIAZU010000002">
    <property type="protein sequence ID" value="MFF5290189.1"/>
    <property type="molecule type" value="Genomic_DNA"/>
</dbReference>
<keyword evidence="3" id="KW-1185">Reference proteome</keyword>
<dbReference type="Proteomes" id="UP001602245">
    <property type="component" value="Unassembled WGS sequence"/>
</dbReference>
<evidence type="ECO:0000313" key="3">
    <source>
        <dbReference type="Proteomes" id="UP001602245"/>
    </source>
</evidence>
<dbReference type="PROSITE" id="PS51257">
    <property type="entry name" value="PROKAR_LIPOPROTEIN"/>
    <property type="match status" value="1"/>
</dbReference>
<dbReference type="InterPro" id="IPR037176">
    <property type="entry name" value="Osmotin/thaumatin-like_sf"/>
</dbReference>
<reference evidence="2 3" key="1">
    <citation type="submission" date="2024-10" db="EMBL/GenBank/DDBJ databases">
        <title>The Natural Products Discovery Center: Release of the First 8490 Sequenced Strains for Exploring Actinobacteria Biosynthetic Diversity.</title>
        <authorList>
            <person name="Kalkreuter E."/>
            <person name="Kautsar S.A."/>
            <person name="Yang D."/>
            <person name="Bader C.D."/>
            <person name="Teijaro C.N."/>
            <person name="Fluegel L."/>
            <person name="Davis C.M."/>
            <person name="Simpson J.R."/>
            <person name="Lauterbach L."/>
            <person name="Steele A.D."/>
            <person name="Gui C."/>
            <person name="Meng S."/>
            <person name="Li G."/>
            <person name="Viehrig K."/>
            <person name="Ye F."/>
            <person name="Su P."/>
            <person name="Kiefer A.F."/>
            <person name="Nichols A."/>
            <person name="Cepeda A.J."/>
            <person name="Yan W."/>
            <person name="Fan B."/>
            <person name="Jiang Y."/>
            <person name="Adhikari A."/>
            <person name="Zheng C.-J."/>
            <person name="Schuster L."/>
            <person name="Cowan T.M."/>
            <person name="Smanski M.J."/>
            <person name="Chevrette M.G."/>
            <person name="De Carvalho L.P.S."/>
            <person name="Shen B."/>
        </authorList>
    </citation>
    <scope>NUCLEOTIDE SEQUENCE [LARGE SCALE GENOMIC DNA]</scope>
    <source>
        <strain evidence="2 3">NPDC000087</strain>
    </source>
</reference>
<evidence type="ECO:0000256" key="1">
    <source>
        <dbReference type="SAM" id="MobiDB-lite"/>
    </source>
</evidence>